<organism evidence="4 5">
    <name type="scientific">Variimorphobacter saccharofermentans</name>
    <dbReference type="NCBI Taxonomy" id="2755051"/>
    <lineage>
        <taxon>Bacteria</taxon>
        <taxon>Bacillati</taxon>
        <taxon>Bacillota</taxon>
        <taxon>Clostridia</taxon>
        <taxon>Lachnospirales</taxon>
        <taxon>Lachnospiraceae</taxon>
        <taxon>Variimorphobacter</taxon>
    </lineage>
</organism>
<evidence type="ECO:0000313" key="4">
    <source>
        <dbReference type="EMBL" id="MBB2182300.1"/>
    </source>
</evidence>
<sequence>MIVNINGLVKRYDKLVALDYLNLQVEEGEIYGLLGPNGSGKTTAINCMLSLLKYDKGTIEIFGKPMRPDAYDIKRDIGIIMQNVAVFDELTVYENVSYFCSLYIKDKEQVRRLTEEAIAFVSLEDYKKFYPKKLSGGLLRRLNIACGIVHKPKLVILDEPTVAVDPQSRNRILEGIKKLNQEGATIIYTSHYMEEVEQICSKIAIIDKGRVIAKGTKEKLKAMISIGEKISMEIFDLKERQVEEIRKLPNIYTVNYNDNLLEIKSKKGKNNLVTILDFMAQRNIKFDKVITEMPTLNDVFLEITGKELRD</sequence>
<dbReference type="PANTHER" id="PTHR43582:SF2">
    <property type="entry name" value="LINEARMYCIN RESISTANCE ATP-BINDING PROTEIN LNRL"/>
    <property type="match status" value="1"/>
</dbReference>
<protein>
    <submittedName>
        <fullName evidence="4">ABC transporter ATP-binding protein</fullName>
    </submittedName>
</protein>
<comment type="caution">
    <text evidence="4">The sequence shown here is derived from an EMBL/GenBank/DDBJ whole genome shotgun (WGS) entry which is preliminary data.</text>
</comment>
<dbReference type="GO" id="GO:0016887">
    <property type="term" value="F:ATP hydrolysis activity"/>
    <property type="evidence" value="ECO:0007669"/>
    <property type="project" value="InterPro"/>
</dbReference>
<dbReference type="SMART" id="SM00382">
    <property type="entry name" value="AAA"/>
    <property type="match status" value="1"/>
</dbReference>
<keyword evidence="5" id="KW-1185">Reference proteome</keyword>
<dbReference type="Gene3D" id="3.40.50.300">
    <property type="entry name" value="P-loop containing nucleotide triphosphate hydrolases"/>
    <property type="match status" value="1"/>
</dbReference>
<dbReference type="InterPro" id="IPR003439">
    <property type="entry name" value="ABC_transporter-like_ATP-bd"/>
</dbReference>
<reference evidence="4 5" key="1">
    <citation type="submission" date="2020-07" db="EMBL/GenBank/DDBJ databases">
        <title>Characterization and genome sequencing of isolate MD1, a novel member within the family Lachnospiraceae.</title>
        <authorList>
            <person name="Rettenmaier R."/>
            <person name="Di Bello L."/>
            <person name="Zinser C."/>
            <person name="Scheitz K."/>
            <person name="Liebl W."/>
            <person name="Zverlov V."/>
        </authorList>
    </citation>
    <scope>NUCLEOTIDE SEQUENCE [LARGE SCALE GENOMIC DNA]</scope>
    <source>
        <strain evidence="4 5">MD1</strain>
    </source>
</reference>
<gene>
    <name evidence="4" type="ORF">H0486_05355</name>
</gene>
<dbReference type="SUPFAM" id="SSF52540">
    <property type="entry name" value="P-loop containing nucleoside triphosphate hydrolases"/>
    <property type="match status" value="1"/>
</dbReference>
<dbReference type="InterPro" id="IPR003593">
    <property type="entry name" value="AAA+_ATPase"/>
</dbReference>
<proteinExistence type="predicted"/>
<evidence type="ECO:0000256" key="1">
    <source>
        <dbReference type="ARBA" id="ARBA00022741"/>
    </source>
</evidence>
<dbReference type="Proteomes" id="UP000574276">
    <property type="component" value="Unassembled WGS sequence"/>
</dbReference>
<keyword evidence="1" id="KW-0547">Nucleotide-binding</keyword>
<accession>A0A839JXZ5</accession>
<name>A0A839JXZ5_9FIRM</name>
<dbReference type="PROSITE" id="PS50893">
    <property type="entry name" value="ABC_TRANSPORTER_2"/>
    <property type="match status" value="1"/>
</dbReference>
<dbReference type="RefSeq" id="WP_228354369.1">
    <property type="nucleotide sequence ID" value="NZ_JACEGA010000001.1"/>
</dbReference>
<dbReference type="GO" id="GO:0005524">
    <property type="term" value="F:ATP binding"/>
    <property type="evidence" value="ECO:0007669"/>
    <property type="project" value="UniProtKB-KW"/>
</dbReference>
<dbReference type="AlphaFoldDB" id="A0A839JXZ5"/>
<dbReference type="EMBL" id="JACEGA010000001">
    <property type="protein sequence ID" value="MBB2182300.1"/>
    <property type="molecule type" value="Genomic_DNA"/>
</dbReference>
<evidence type="ECO:0000256" key="2">
    <source>
        <dbReference type="ARBA" id="ARBA00022840"/>
    </source>
</evidence>
<feature type="domain" description="ABC transporter" evidence="3">
    <location>
        <begin position="3"/>
        <end position="233"/>
    </location>
</feature>
<evidence type="ECO:0000313" key="5">
    <source>
        <dbReference type="Proteomes" id="UP000574276"/>
    </source>
</evidence>
<dbReference type="InterPro" id="IPR027417">
    <property type="entry name" value="P-loop_NTPase"/>
</dbReference>
<keyword evidence="2 4" id="KW-0067">ATP-binding</keyword>
<dbReference type="Pfam" id="PF00005">
    <property type="entry name" value="ABC_tran"/>
    <property type="match status" value="1"/>
</dbReference>
<dbReference type="PANTHER" id="PTHR43582">
    <property type="entry name" value="LINEARMYCIN RESISTANCE ATP-BINDING PROTEIN LNRL"/>
    <property type="match status" value="1"/>
</dbReference>
<evidence type="ECO:0000259" key="3">
    <source>
        <dbReference type="PROSITE" id="PS50893"/>
    </source>
</evidence>